<dbReference type="Proteomes" id="UP000813068">
    <property type="component" value="Unassembled WGS sequence"/>
</dbReference>
<proteinExistence type="predicted"/>
<name>A0ABS6MU54_9GAMM</name>
<gene>
    <name evidence="1" type="ORF">KRX52_03580</name>
</gene>
<comment type="caution">
    <text evidence="1">The sequence shown here is derived from an EMBL/GenBank/DDBJ whole genome shotgun (WGS) entry which is preliminary data.</text>
</comment>
<sequence length="158" mass="17413">MYLDAQSSLTQYKVNLQFYFRLCDLLRENSLRWSEAGNRAVDACAAELESASTRMLDARDWSSLGFVASDLGWKALQLQCGAVQQLAETTLNNQSAFSAAVQEAVSGWQQDSAVALKESTGAMPISTTLQDYLQDYLHLLAPQARGSASRKSSPRRAR</sequence>
<dbReference type="EMBL" id="JAHRGL010000010">
    <property type="protein sequence ID" value="MBV2131876.1"/>
    <property type="molecule type" value="Genomic_DNA"/>
</dbReference>
<dbReference type="RefSeq" id="WP_217679788.1">
    <property type="nucleotide sequence ID" value="NZ_JAHRGL010000010.1"/>
</dbReference>
<protein>
    <recommendedName>
        <fullName evidence="3">Phasin domain-containing protein</fullName>
    </recommendedName>
</protein>
<keyword evidence="2" id="KW-1185">Reference proteome</keyword>
<organism evidence="1 2">
    <name type="scientific">Geopseudomonas aromaticivorans</name>
    <dbReference type="NCBI Taxonomy" id="2849492"/>
    <lineage>
        <taxon>Bacteria</taxon>
        <taxon>Pseudomonadati</taxon>
        <taxon>Pseudomonadota</taxon>
        <taxon>Gammaproteobacteria</taxon>
        <taxon>Pseudomonadales</taxon>
        <taxon>Pseudomonadaceae</taxon>
        <taxon>Geopseudomonas</taxon>
    </lineage>
</organism>
<evidence type="ECO:0000313" key="1">
    <source>
        <dbReference type="EMBL" id="MBV2131876.1"/>
    </source>
</evidence>
<evidence type="ECO:0008006" key="3">
    <source>
        <dbReference type="Google" id="ProtNLM"/>
    </source>
</evidence>
<accession>A0ABS6MU54</accession>
<reference evidence="1 2" key="1">
    <citation type="submission" date="2021-06" db="EMBL/GenBank/DDBJ databases">
        <title>Differences between aerobic and microaerobic xylene degrading microbial communities.</title>
        <authorList>
            <person name="Banerjee S."/>
            <person name="Tancsics A."/>
        </authorList>
    </citation>
    <scope>NUCLEOTIDE SEQUENCE [LARGE SCALE GENOMIC DNA]</scope>
    <source>
        <strain evidence="1 2">MAP12</strain>
    </source>
</reference>
<evidence type="ECO:0000313" key="2">
    <source>
        <dbReference type="Proteomes" id="UP000813068"/>
    </source>
</evidence>